<protein>
    <submittedName>
        <fullName evidence="1">Uncharacterized protein</fullName>
    </submittedName>
</protein>
<dbReference type="EMBL" id="JACEMZ010000015">
    <property type="protein sequence ID" value="MBA4452228.1"/>
    <property type="molecule type" value="Genomic_DNA"/>
</dbReference>
<reference evidence="1 2" key="1">
    <citation type="journal article" date="2020" name="Appl. Environ. Microbiol.">
        <title>Genomic Characteristics of a Novel Species of Ammonia-Oxidizing Archaea from the Jiulong River Estuary.</title>
        <authorList>
            <person name="Zou D."/>
            <person name="Wan R."/>
            <person name="Han L."/>
            <person name="Xu M.N."/>
            <person name="Liu Y."/>
            <person name="Liu H."/>
            <person name="Kao S.J."/>
            <person name="Li M."/>
        </authorList>
    </citation>
    <scope>NUCLEOTIDE SEQUENCE [LARGE SCALE GENOMIC DNA]</scope>
    <source>
        <strain evidence="1">W1bin1</strain>
    </source>
</reference>
<accession>A0AC60VY67</accession>
<organism evidence="1 2">
    <name type="scientific">Candidatus Nitrosomaritimum aestuariumsis</name>
    <dbReference type="NCBI Taxonomy" id="3342354"/>
    <lineage>
        <taxon>Archaea</taxon>
        <taxon>Nitrososphaerota</taxon>
        <taxon>Nitrososphaeria</taxon>
        <taxon>Nitrosopumilales</taxon>
        <taxon>Nitrosopumilaceae</taxon>
        <taxon>Candidatus Nitrosomaritimum</taxon>
    </lineage>
</organism>
<gene>
    <name evidence="1" type="ORF">H2B03_03510</name>
</gene>
<sequence length="68" mass="7228">MKIAIAISTIGTIVLILGIIFHLQGQSIVGPPSSFMYANPDWISYGTQIAIVGTIILAIGIAIKFLKN</sequence>
<evidence type="ECO:0000313" key="1">
    <source>
        <dbReference type="EMBL" id="MBA4452228.1"/>
    </source>
</evidence>
<name>A0AC60VY67_9ARCH</name>
<dbReference type="Proteomes" id="UP000559653">
    <property type="component" value="Unassembled WGS sequence"/>
</dbReference>
<evidence type="ECO:0000313" key="2">
    <source>
        <dbReference type="Proteomes" id="UP000559653"/>
    </source>
</evidence>
<comment type="caution">
    <text evidence="1">The sequence shown here is derived from an EMBL/GenBank/DDBJ whole genome shotgun (WGS) entry which is preliminary data.</text>
</comment>
<proteinExistence type="predicted"/>